<proteinExistence type="predicted"/>
<dbReference type="EMBL" id="SNRW01043284">
    <property type="protein sequence ID" value="KAA6328588.1"/>
    <property type="molecule type" value="Genomic_DNA"/>
</dbReference>
<feature type="non-terminal residue" evidence="1">
    <location>
        <position position="1"/>
    </location>
</feature>
<gene>
    <name evidence="1" type="ORF">EZS28_053699</name>
</gene>
<organism evidence="1 2">
    <name type="scientific">Streblomastix strix</name>
    <dbReference type="NCBI Taxonomy" id="222440"/>
    <lineage>
        <taxon>Eukaryota</taxon>
        <taxon>Metamonada</taxon>
        <taxon>Preaxostyla</taxon>
        <taxon>Oxymonadida</taxon>
        <taxon>Streblomastigidae</taxon>
        <taxon>Streblomastix</taxon>
    </lineage>
</organism>
<evidence type="ECO:0000313" key="2">
    <source>
        <dbReference type="Proteomes" id="UP000324800"/>
    </source>
</evidence>
<reference evidence="1 2" key="1">
    <citation type="submission" date="2019-03" db="EMBL/GenBank/DDBJ databases">
        <title>Single cell metagenomics reveals metabolic interactions within the superorganism composed of flagellate Streblomastix strix and complex community of Bacteroidetes bacteria on its surface.</title>
        <authorList>
            <person name="Treitli S.C."/>
            <person name="Kolisko M."/>
            <person name="Husnik F."/>
            <person name="Keeling P."/>
            <person name="Hampl V."/>
        </authorList>
    </citation>
    <scope>NUCLEOTIDE SEQUENCE [LARGE SCALE GENOMIC DNA]</scope>
    <source>
        <strain evidence="1">ST1C</strain>
    </source>
</reference>
<dbReference type="Proteomes" id="UP000324800">
    <property type="component" value="Unassembled WGS sequence"/>
</dbReference>
<dbReference type="AlphaFoldDB" id="A0A5J4R4M0"/>
<comment type="caution">
    <text evidence="1">The sequence shown here is derived from an EMBL/GenBank/DDBJ whole genome shotgun (WGS) entry which is preliminary data.</text>
</comment>
<sequence length="37" mass="4220">LSGYYFGEEGFERLPSNNAFRFGLYFNVGRLGSNLNI</sequence>
<evidence type="ECO:0000313" key="1">
    <source>
        <dbReference type="EMBL" id="KAA6328588.1"/>
    </source>
</evidence>
<name>A0A5J4R4M0_9EUKA</name>
<protein>
    <submittedName>
        <fullName evidence="1">Uncharacterized protein</fullName>
    </submittedName>
</protein>
<accession>A0A5J4R4M0</accession>